<dbReference type="Proteomes" id="UP000203518">
    <property type="component" value="Segment"/>
</dbReference>
<dbReference type="RefSeq" id="YP_009094316.1">
    <property type="nucleotide sequence ID" value="NC_025383.1"/>
</dbReference>
<reference evidence="1 2" key="1">
    <citation type="journal article" date="2014" name="Proc. Natl. Acad. Sci. U.S.A.">
        <title>Fungal negative-stranded RNA virus that is related to bornaviruses and nyaviruses.</title>
        <authorList>
            <person name="Liu L."/>
            <person name="Xie J."/>
            <person name="Cheng J."/>
            <person name="Fu Y."/>
            <person name="Li G."/>
            <person name="Yi X."/>
            <person name="Jiang D."/>
        </authorList>
    </citation>
    <scope>NUCLEOTIDE SEQUENCE [LARGE SCALE GENOMIC DNA]</scope>
    <source>
        <strain evidence="1 2">AH98</strain>
    </source>
</reference>
<evidence type="ECO:0000313" key="1">
    <source>
        <dbReference type="EMBL" id="AHW76810.1"/>
    </source>
</evidence>
<sequence length="62" mass="7038">MDVLENQPQFDFYSFVCALVLLEDLTKRVWESNLIETSSEFSLVTEDGEFEEVEVTSGSNLG</sequence>
<evidence type="ECO:0000313" key="2">
    <source>
        <dbReference type="Proteomes" id="UP000203518"/>
    </source>
</evidence>
<name>X5EME9_9MONO</name>
<keyword evidence="2" id="KW-1185">Reference proteome</keyword>
<accession>X5EME9</accession>
<protein>
    <submittedName>
        <fullName evidence="1">Uncharacterized protein</fullName>
    </submittedName>
</protein>
<dbReference type="GeneID" id="20996184"/>
<dbReference type="OrthoDB" id="38939at10239"/>
<organism evidence="1 2">
    <name type="scientific">Sclerotinia sclerotiorum negative-stranded RNA virus 1</name>
    <dbReference type="NCBI Taxonomy" id="1483724"/>
    <lineage>
        <taxon>Viruses</taxon>
        <taxon>Riboviria</taxon>
        <taxon>Orthornavirae</taxon>
        <taxon>Negarnaviricota</taxon>
        <taxon>Haploviricotina</taxon>
        <taxon>Monjiviricetes</taxon>
        <taxon>Mononegavirales</taxon>
        <taxon>Mymonaviridae</taxon>
        <taxon>Sclerotimonavirus</taxon>
        <taxon>Sclerotimonavirus sclerotiniae</taxon>
    </lineage>
</organism>
<proteinExistence type="predicted"/>
<dbReference type="KEGG" id="vg:20996184"/>
<dbReference type="EMBL" id="KJ186782">
    <property type="protein sequence ID" value="AHW76810.1"/>
    <property type="molecule type" value="Viral_cRNA"/>
</dbReference>